<feature type="coiled-coil region" evidence="5">
    <location>
        <begin position="534"/>
        <end position="561"/>
    </location>
</feature>
<dbReference type="PANTHER" id="PTHR31344">
    <property type="entry name" value="NUCLEAR PORE COMPLEX PROTEIN NUP205"/>
    <property type="match status" value="1"/>
</dbReference>
<reference evidence="6 7" key="1">
    <citation type="submission" date="2014-03" db="EMBL/GenBank/DDBJ databases">
        <title>The genome of Kluyveromyces dobzhanskii.</title>
        <authorList>
            <person name="Nystedt B."/>
            <person name="Astrom S."/>
        </authorList>
    </citation>
    <scope>NUCLEOTIDE SEQUENCE [LARGE SCALE GENOMIC DNA]</scope>
    <source>
        <strain evidence="6 7">CBS 2104</strain>
    </source>
</reference>
<keyword evidence="7" id="KW-1185">Reference proteome</keyword>
<accession>A0A0A8L970</accession>
<evidence type="ECO:0000256" key="4">
    <source>
        <dbReference type="ARBA" id="ARBA00023242"/>
    </source>
</evidence>
<dbReference type="GO" id="GO:0044611">
    <property type="term" value="C:nuclear pore inner ring"/>
    <property type="evidence" value="ECO:0007669"/>
    <property type="project" value="TreeGrafter"/>
</dbReference>
<keyword evidence="4" id="KW-0539">Nucleus</keyword>
<keyword evidence="3" id="KW-0813">Transport</keyword>
<name>A0A0A8L970_9SACH</name>
<dbReference type="OrthoDB" id="2019644at2759"/>
<evidence type="ECO:0000256" key="3">
    <source>
        <dbReference type="ARBA" id="ARBA00022448"/>
    </source>
</evidence>
<dbReference type="InterPro" id="IPR021827">
    <property type="entry name" value="Nup186/Nup192/Nup205"/>
</dbReference>
<dbReference type="EMBL" id="CCBQ010000039">
    <property type="protein sequence ID" value="CDO94715.1"/>
    <property type="molecule type" value="Genomic_DNA"/>
</dbReference>
<protein>
    <submittedName>
        <fullName evidence="6">WGS project CCBQ000000000 data, contig 00014</fullName>
    </submittedName>
</protein>
<proteinExistence type="inferred from homology"/>
<evidence type="ECO:0000256" key="1">
    <source>
        <dbReference type="ARBA" id="ARBA00004123"/>
    </source>
</evidence>
<dbReference type="PANTHER" id="PTHR31344:SF0">
    <property type="entry name" value="NUCLEAR PORE COMPLEX PROTEIN NUP205"/>
    <property type="match status" value="1"/>
</dbReference>
<comment type="similarity">
    <text evidence="2">Belongs to the NUP186/NUP192/NUP205 family.</text>
</comment>
<keyword evidence="5" id="KW-0175">Coiled coil</keyword>
<organism evidence="6 7">
    <name type="scientific">Kluyveromyces dobzhanskii CBS 2104</name>
    <dbReference type="NCBI Taxonomy" id="1427455"/>
    <lineage>
        <taxon>Eukaryota</taxon>
        <taxon>Fungi</taxon>
        <taxon>Dikarya</taxon>
        <taxon>Ascomycota</taxon>
        <taxon>Saccharomycotina</taxon>
        <taxon>Saccharomycetes</taxon>
        <taxon>Saccharomycetales</taxon>
        <taxon>Saccharomycetaceae</taxon>
        <taxon>Kluyveromyces</taxon>
    </lineage>
</organism>
<evidence type="ECO:0000313" key="7">
    <source>
        <dbReference type="Proteomes" id="UP000031516"/>
    </source>
</evidence>
<evidence type="ECO:0000256" key="2">
    <source>
        <dbReference type="ARBA" id="ARBA00005892"/>
    </source>
</evidence>
<gene>
    <name evidence="6" type="ORF">KLDO_g2970</name>
</gene>
<evidence type="ECO:0000256" key="5">
    <source>
        <dbReference type="SAM" id="Coils"/>
    </source>
</evidence>
<dbReference type="Proteomes" id="UP000031516">
    <property type="component" value="Unassembled WGS sequence"/>
</dbReference>
<evidence type="ECO:0000313" key="6">
    <source>
        <dbReference type="EMBL" id="CDO94715.1"/>
    </source>
</evidence>
<dbReference type="GO" id="GO:0006999">
    <property type="term" value="P:nuclear pore organization"/>
    <property type="evidence" value="ECO:0007669"/>
    <property type="project" value="TreeGrafter"/>
</dbReference>
<sequence>MRTLSAFASLYESIQKEDFNTNLFNEVVGDLKTLNLTTNAKKNPASRKKLESGEIEISDGSLYRLNQEFVIEVIRISDELDLDEIVCAEQILTADDSSQAVDQDLSLHNKGLLIYYLRRQYILQIVAYVLNVLSSSDDVFVKLTSDGGLLNNVLHAFNSIHKELEEVKALVNKAQILDNYDVVSRQNITFRRDFLVKEYDTLGTILFGLSKNNLLSNVRVIKELIDHVSSLDSDDFFIIFYLPAIINTFKNLKSFPPHDVESLHSQFIKDLESDSIYTKPTTVVLIFVFLTFFIGWCKAEPNTRAKKFDFATAVDAPMTSAVELGAIEQLMVYAAETSIVEEDKSMELFYDIRSLLEKHIPRMSPKLLLDPEYSTAVRTKSSSTESCTKFTNLSIFDYGLGDLLSTLHEFFQAFITDCAFLLTKIKNAEEDSLLSGEDLYLDDTSSKADLERFFITVYFFYASRPEYSSSFWSDKESNLYGFIEWAAKCNDTLMKSCFNLMISSLSCGSQNSYYVYRYVENSQHHSWNSIAQNISKTTDKITQLEQKLQELQQNGAATSEINAVAIDSGLSEETIILLSSYFTLIESIAYGVDEDIKNQLANTFKEIIFGFLKVRSPLLGAAFKVLSHLIPLEETQRHSYWTKLDQLIFKSYALDSSDSSYISAFNSIFTSHSEILGFLQLFSRLISIGTTNHTNEYMKFGKLSFPSNMGYGYRKTGIWPYFEYILANIFLAADKSVTDEQQTTKNIMILDIIKSSLLSFDYSVILNSVSAGCNLDLFVQTSDFYSFVQQSNATVTMNYLYNEKVFTKIFKLASIGIDELEGELGGPFKPKTLMVKDSLYIIDIMLTHEGTYAEEFYPIVKRCSDTSLFLPKSISVRGLRSFYDAIFFNLPLTAHFGLYVGSTNSDISLSSINILKKLATKFNTRNSRGVHKNILLTVFDSIDDSARIKQSFIDQLISPISGEHSLKLKLAILDFICKNLSYTDHDPTISHLLLGYQVSNSVSLGPELDTFINSKTSLLQTMVNLMIESLSCVNSLNVEYAPMRLCAEFMEIITKLCRNPLTSKITLEYLSSQNLDKLLLSKDPKVTVLSYWDGLPFNGNFDEPNSKFLNSPSVGSLLYFLEYRSLLMQFLSLSVHTFSYAANNSKSNDLIEALVSNAIHSATIFSFLDTLNLKARAPSTESFKSIKMLEGLDLNLEKVEKSSLTNGAIYDFTNLDSLIELSTRSKTYLAITSGQTSDAQQLQTDAEFEVNLIKRASTSFLAYQELTGSQLSGLHSWVQLVQIIVVDSKLSPIQRSNFILEVFEFIIPKVNDYVESRLSYSEELVSLAVFLYELYHEDRVIIDNEKTLDSRLHTLFKTCINGISTPSAALRSDFYVLGTKYLYSVLKDEALSKEVLQWLKFSNESLVETVCNDAIMGQGANRVTGILFLDALNQLASLNKVNFVLESLVKSNMLLLIIRSIQNTDEVLETPNETVTSYTILYELTIFKCVAHFLTKLAQTKAGAHALLQKNLFETIASCNFLKMDPDLGLELIFESVGGATSGKVLANLNLDNPLHITSCDNGISLFEIIVPIFQLIASVLLSSGASNKYVFRDAKKLINHFRQLIQGTLKRDALLEKNKVDSKPEGLDEFVQLITLVCTLTNYSGKPL</sequence>
<comment type="caution">
    <text evidence="6">The sequence shown here is derived from an EMBL/GenBank/DDBJ whole genome shotgun (WGS) entry which is preliminary data.</text>
</comment>
<comment type="subcellular location">
    <subcellularLocation>
        <location evidence="1">Nucleus</location>
    </subcellularLocation>
</comment>
<dbReference type="GO" id="GO:0017056">
    <property type="term" value="F:structural constituent of nuclear pore"/>
    <property type="evidence" value="ECO:0007669"/>
    <property type="project" value="TreeGrafter"/>
</dbReference>
<dbReference type="Pfam" id="PF11894">
    <property type="entry name" value="Nup192"/>
    <property type="match status" value="1"/>
</dbReference>